<dbReference type="PANTHER" id="PTHR45947:SF3">
    <property type="entry name" value="SULFOQUINOVOSYL TRANSFERASE SQD2"/>
    <property type="match status" value="1"/>
</dbReference>
<dbReference type="EMBL" id="MSIF01000002">
    <property type="protein sequence ID" value="OLF12650.1"/>
    <property type="molecule type" value="Genomic_DNA"/>
</dbReference>
<gene>
    <name evidence="4" type="ORF">BLA60_04970</name>
</gene>
<evidence type="ECO:0000256" key="2">
    <source>
        <dbReference type="ARBA" id="ARBA00022679"/>
    </source>
</evidence>
<dbReference type="Pfam" id="PF13579">
    <property type="entry name" value="Glyco_trans_4_4"/>
    <property type="match status" value="1"/>
</dbReference>
<evidence type="ECO:0000313" key="5">
    <source>
        <dbReference type="Proteomes" id="UP000185696"/>
    </source>
</evidence>
<keyword evidence="2" id="KW-0808">Transferase</keyword>
<dbReference type="OrthoDB" id="9802525at2"/>
<dbReference type="Proteomes" id="UP000185696">
    <property type="component" value="Unassembled WGS sequence"/>
</dbReference>
<dbReference type="Pfam" id="PF13692">
    <property type="entry name" value="Glyco_trans_1_4"/>
    <property type="match status" value="1"/>
</dbReference>
<dbReference type="Gene3D" id="3.40.50.2000">
    <property type="entry name" value="Glycogen Phosphorylase B"/>
    <property type="match status" value="2"/>
</dbReference>
<dbReference type="InterPro" id="IPR050194">
    <property type="entry name" value="Glycosyltransferase_grp1"/>
</dbReference>
<dbReference type="PANTHER" id="PTHR45947">
    <property type="entry name" value="SULFOQUINOVOSYL TRANSFERASE SQD2"/>
    <property type="match status" value="1"/>
</dbReference>
<proteinExistence type="predicted"/>
<feature type="domain" description="Glycosyltransferase subfamily 4-like N-terminal" evidence="3">
    <location>
        <begin position="27"/>
        <end position="194"/>
    </location>
</feature>
<evidence type="ECO:0000256" key="1">
    <source>
        <dbReference type="ARBA" id="ARBA00022676"/>
    </source>
</evidence>
<evidence type="ECO:0000313" key="4">
    <source>
        <dbReference type="EMBL" id="OLF12650.1"/>
    </source>
</evidence>
<dbReference type="InterPro" id="IPR028098">
    <property type="entry name" value="Glyco_trans_4-like_N"/>
</dbReference>
<keyword evidence="1" id="KW-0328">Glycosyltransferase</keyword>
<keyword evidence="5" id="KW-1185">Reference proteome</keyword>
<dbReference type="AlphaFoldDB" id="A0A7Z1B0T9"/>
<dbReference type="GO" id="GO:1901137">
    <property type="term" value="P:carbohydrate derivative biosynthetic process"/>
    <property type="evidence" value="ECO:0007669"/>
    <property type="project" value="UniProtKB-ARBA"/>
</dbReference>
<evidence type="ECO:0000259" key="3">
    <source>
        <dbReference type="Pfam" id="PF13579"/>
    </source>
</evidence>
<dbReference type="SUPFAM" id="SSF53756">
    <property type="entry name" value="UDP-Glycosyltransferase/glycogen phosphorylase"/>
    <property type="match status" value="1"/>
</dbReference>
<organism evidence="4 5">
    <name type="scientific">Actinophytocola xinjiangensis</name>
    <dbReference type="NCBI Taxonomy" id="485602"/>
    <lineage>
        <taxon>Bacteria</taxon>
        <taxon>Bacillati</taxon>
        <taxon>Actinomycetota</taxon>
        <taxon>Actinomycetes</taxon>
        <taxon>Pseudonocardiales</taxon>
        <taxon>Pseudonocardiaceae</taxon>
    </lineage>
</organism>
<accession>A0A7Z1B0T9</accession>
<name>A0A7Z1B0T9_9PSEU</name>
<protein>
    <recommendedName>
        <fullName evidence="3">Glycosyltransferase subfamily 4-like N-terminal domain-containing protein</fullName>
    </recommendedName>
</protein>
<sequence length="391" mass="42247">MSRRPRLLVVASTFPASAEDGTPAFVRDLAAFQAREFDTEVLVPQVRGGQPVENVNGMTVRRFRYFPRRWEDLAHGAIIENLRTKKSRWLQVPPFFLSEIIALRRAVRRHRPDVVHVHWMIPQGVSALLAARKVPWVVTTLGGDVYALKDPVSRRLKRAVLRRASAVTTMNEDMRQRLIDLGADADTTTVLPMGADVDTIRAAGAGVDREPGRIMFVGRLVEKKGAAVLLTALRALADLPGWQLDVIGDGPLRAELERQAQGLPVTFHGQAGRAQLAAVYARAQIAVFPSKAAASGDQDGLPVALLEAMSAGPVVVASRIPGIDAAVVDRESGVLVAPDDADALAGVLRELLGDAGLRERLSAGGTRRAQEFSVDALGARYCALLHEVAGR</sequence>
<reference evidence="4 5" key="1">
    <citation type="submission" date="2016-12" db="EMBL/GenBank/DDBJ databases">
        <title>The draft genome sequence of Actinophytocola xinjiangensis.</title>
        <authorList>
            <person name="Wang W."/>
            <person name="Yuan L."/>
        </authorList>
    </citation>
    <scope>NUCLEOTIDE SEQUENCE [LARGE SCALE GENOMIC DNA]</scope>
    <source>
        <strain evidence="4 5">CGMCC 4.4663</strain>
    </source>
</reference>
<comment type="caution">
    <text evidence="4">The sequence shown here is derived from an EMBL/GenBank/DDBJ whole genome shotgun (WGS) entry which is preliminary data.</text>
</comment>
<dbReference type="GO" id="GO:0016757">
    <property type="term" value="F:glycosyltransferase activity"/>
    <property type="evidence" value="ECO:0007669"/>
    <property type="project" value="UniProtKB-KW"/>
</dbReference>